<dbReference type="Gene3D" id="3.40.33.10">
    <property type="entry name" value="CAP"/>
    <property type="match status" value="1"/>
</dbReference>
<dbReference type="Pfam" id="PF00188">
    <property type="entry name" value="CAP"/>
    <property type="match status" value="1"/>
</dbReference>
<dbReference type="OrthoDB" id="568194at2759"/>
<evidence type="ECO:0000313" key="3">
    <source>
        <dbReference type="EMBL" id="KAJ1920708.1"/>
    </source>
</evidence>
<dbReference type="InterPro" id="IPR035940">
    <property type="entry name" value="CAP_sf"/>
</dbReference>
<gene>
    <name evidence="3" type="ORF">H4219_001107</name>
</gene>
<accession>A0A9W8DWG0</accession>
<reference evidence="3" key="1">
    <citation type="submission" date="2022-07" db="EMBL/GenBank/DDBJ databases">
        <title>Phylogenomic reconstructions and comparative analyses of Kickxellomycotina fungi.</title>
        <authorList>
            <person name="Reynolds N.K."/>
            <person name="Stajich J.E."/>
            <person name="Barry K."/>
            <person name="Grigoriev I.V."/>
            <person name="Crous P."/>
            <person name="Smith M.E."/>
        </authorList>
    </citation>
    <scope>NUCLEOTIDE SEQUENCE</scope>
    <source>
        <strain evidence="3">NBRC 100468</strain>
    </source>
</reference>
<dbReference type="EMBL" id="JANBPU010000010">
    <property type="protein sequence ID" value="KAJ1920708.1"/>
    <property type="molecule type" value="Genomic_DNA"/>
</dbReference>
<name>A0A9W8DWG0_9FUNG</name>
<evidence type="ECO:0000256" key="1">
    <source>
        <dbReference type="SAM" id="SignalP"/>
    </source>
</evidence>
<feature type="chain" id="PRO_5040766319" description="SCP domain-containing protein" evidence="1">
    <location>
        <begin position="21"/>
        <end position="235"/>
    </location>
</feature>
<dbReference type="CDD" id="cd05379">
    <property type="entry name" value="CAP_bacterial"/>
    <property type="match status" value="1"/>
</dbReference>
<sequence>MKCLSIISCLVLLVSVLVNAVPAIYRQVYASQPKQAAPIQVSASAQISLGMSNLQTEQMLCLLNQRRAREGLPPLAIHPELMKSAQAHSDYQASIRTMTHSDPSGDIIQRIRSHGLQPQAAAENVAYLQKTVPEVVNAWFNSTEHLENILSTKVYVGFGLRNNAWTQHFATPMGYNGNNNAKPPPNQCPGLSLELSTNIRAFGLLAVGLKAQIGLSLGDGAIGHVVNGVLGGIAG</sequence>
<comment type="caution">
    <text evidence="3">The sequence shown here is derived from an EMBL/GenBank/DDBJ whole genome shotgun (WGS) entry which is preliminary data.</text>
</comment>
<organism evidence="3 4">
    <name type="scientific">Mycoemilia scoparia</name>
    <dbReference type="NCBI Taxonomy" id="417184"/>
    <lineage>
        <taxon>Eukaryota</taxon>
        <taxon>Fungi</taxon>
        <taxon>Fungi incertae sedis</taxon>
        <taxon>Zoopagomycota</taxon>
        <taxon>Kickxellomycotina</taxon>
        <taxon>Kickxellomycetes</taxon>
        <taxon>Kickxellales</taxon>
        <taxon>Kickxellaceae</taxon>
        <taxon>Mycoemilia</taxon>
    </lineage>
</organism>
<proteinExistence type="predicted"/>
<evidence type="ECO:0000313" key="4">
    <source>
        <dbReference type="Proteomes" id="UP001150538"/>
    </source>
</evidence>
<dbReference type="Proteomes" id="UP001150538">
    <property type="component" value="Unassembled WGS sequence"/>
</dbReference>
<evidence type="ECO:0000259" key="2">
    <source>
        <dbReference type="Pfam" id="PF00188"/>
    </source>
</evidence>
<dbReference type="SUPFAM" id="SSF55797">
    <property type="entry name" value="PR-1-like"/>
    <property type="match status" value="1"/>
</dbReference>
<keyword evidence="4" id="KW-1185">Reference proteome</keyword>
<protein>
    <recommendedName>
        <fullName evidence="2">SCP domain-containing protein</fullName>
    </recommendedName>
</protein>
<dbReference type="AlphaFoldDB" id="A0A9W8DWG0"/>
<feature type="domain" description="SCP" evidence="2">
    <location>
        <begin position="62"/>
        <end position="159"/>
    </location>
</feature>
<dbReference type="PANTHER" id="PTHR31157:SF1">
    <property type="entry name" value="SCP DOMAIN-CONTAINING PROTEIN"/>
    <property type="match status" value="1"/>
</dbReference>
<feature type="signal peptide" evidence="1">
    <location>
        <begin position="1"/>
        <end position="20"/>
    </location>
</feature>
<dbReference type="PANTHER" id="PTHR31157">
    <property type="entry name" value="SCP DOMAIN-CONTAINING PROTEIN"/>
    <property type="match status" value="1"/>
</dbReference>
<keyword evidence="1" id="KW-0732">Signal</keyword>
<dbReference type="InterPro" id="IPR014044">
    <property type="entry name" value="CAP_dom"/>
</dbReference>